<dbReference type="AlphaFoldDB" id="A0A7W8N4Q3"/>
<organism evidence="2 3">
    <name type="scientific">Tunturiibacter lichenicola</name>
    <dbReference type="NCBI Taxonomy" id="2051959"/>
    <lineage>
        <taxon>Bacteria</taxon>
        <taxon>Pseudomonadati</taxon>
        <taxon>Acidobacteriota</taxon>
        <taxon>Terriglobia</taxon>
        <taxon>Terriglobales</taxon>
        <taxon>Acidobacteriaceae</taxon>
        <taxon>Tunturiibacter</taxon>
    </lineage>
</organism>
<reference evidence="2 3" key="1">
    <citation type="submission" date="2020-08" db="EMBL/GenBank/DDBJ databases">
        <title>Genomic Encyclopedia of Type Strains, Phase IV (KMG-V): Genome sequencing to study the core and pangenomes of soil and plant-associated prokaryotes.</title>
        <authorList>
            <person name="Whitman W."/>
        </authorList>
    </citation>
    <scope>NUCLEOTIDE SEQUENCE [LARGE SCALE GENOMIC DNA]</scope>
    <source>
        <strain evidence="2 3">M8US30</strain>
    </source>
</reference>
<dbReference type="SUPFAM" id="SSF46785">
    <property type="entry name" value="Winged helix' DNA-binding domain"/>
    <property type="match status" value="1"/>
</dbReference>
<dbReference type="EMBL" id="JACHDZ010000001">
    <property type="protein sequence ID" value="MBB5343175.1"/>
    <property type="molecule type" value="Genomic_DNA"/>
</dbReference>
<dbReference type="SMART" id="SM00418">
    <property type="entry name" value="HTH_ARSR"/>
    <property type="match status" value="1"/>
</dbReference>
<dbReference type="InterPro" id="IPR001845">
    <property type="entry name" value="HTH_ArsR_DNA-bd_dom"/>
</dbReference>
<evidence type="ECO:0000259" key="1">
    <source>
        <dbReference type="PROSITE" id="PS50987"/>
    </source>
</evidence>
<dbReference type="GO" id="GO:0003677">
    <property type="term" value="F:DNA binding"/>
    <property type="evidence" value="ECO:0007669"/>
    <property type="project" value="UniProtKB-KW"/>
</dbReference>
<dbReference type="PRINTS" id="PR00778">
    <property type="entry name" value="HTHARSR"/>
</dbReference>
<evidence type="ECO:0000313" key="2">
    <source>
        <dbReference type="EMBL" id="MBB5343175.1"/>
    </source>
</evidence>
<feature type="domain" description="HTH arsR-type" evidence="1">
    <location>
        <begin position="9"/>
        <end position="102"/>
    </location>
</feature>
<comment type="caution">
    <text evidence="2">The sequence shown here is derived from an EMBL/GenBank/DDBJ whole genome shotgun (WGS) entry which is preliminary data.</text>
</comment>
<dbReference type="PROSITE" id="PS50987">
    <property type="entry name" value="HTH_ARSR_2"/>
    <property type="match status" value="1"/>
</dbReference>
<gene>
    <name evidence="2" type="ORF">HDF10_001125</name>
</gene>
<keyword evidence="2" id="KW-0238">DNA-binding</keyword>
<protein>
    <submittedName>
        <fullName evidence="2">DNA-binding transcriptional ArsR family regulator</fullName>
    </submittedName>
</protein>
<dbReference type="GO" id="GO:0003700">
    <property type="term" value="F:DNA-binding transcription factor activity"/>
    <property type="evidence" value="ECO:0007669"/>
    <property type="project" value="InterPro"/>
</dbReference>
<dbReference type="Gene3D" id="1.10.10.10">
    <property type="entry name" value="Winged helix-like DNA-binding domain superfamily/Winged helix DNA-binding domain"/>
    <property type="match status" value="1"/>
</dbReference>
<proteinExistence type="predicted"/>
<dbReference type="Pfam" id="PF01022">
    <property type="entry name" value="HTH_5"/>
    <property type="match status" value="1"/>
</dbReference>
<evidence type="ECO:0000313" key="3">
    <source>
        <dbReference type="Proteomes" id="UP000569092"/>
    </source>
</evidence>
<name>A0A7W8N4Q3_9BACT</name>
<dbReference type="Proteomes" id="UP000569092">
    <property type="component" value="Unassembled WGS sequence"/>
</dbReference>
<dbReference type="InterPro" id="IPR036390">
    <property type="entry name" value="WH_DNA-bd_sf"/>
</dbReference>
<accession>A0A7W8N4Q3</accession>
<sequence length="113" mass="12626">MGIDKKPVDAENSVLSLAHVLQAFADPARLEIVRQLDETPDKACGTFGIDKPKSTMSHHFNVLRTSGILGFEKRGSSLVNYIERKRLDARFPGLLDSILESAGRPGRPRRRRK</sequence>
<dbReference type="InterPro" id="IPR036388">
    <property type="entry name" value="WH-like_DNA-bd_sf"/>
</dbReference>